<evidence type="ECO:0000313" key="2">
    <source>
        <dbReference type="EMBL" id="GBP78402.1"/>
    </source>
</evidence>
<feature type="region of interest" description="Disordered" evidence="1">
    <location>
        <begin position="1"/>
        <end position="48"/>
    </location>
</feature>
<comment type="caution">
    <text evidence="2">The sequence shown here is derived from an EMBL/GenBank/DDBJ whole genome shotgun (WGS) entry which is preliminary data.</text>
</comment>
<dbReference type="EMBL" id="BGZK01001368">
    <property type="protein sequence ID" value="GBP78402.1"/>
    <property type="molecule type" value="Genomic_DNA"/>
</dbReference>
<keyword evidence="3" id="KW-1185">Reference proteome</keyword>
<evidence type="ECO:0000256" key="1">
    <source>
        <dbReference type="SAM" id="MobiDB-lite"/>
    </source>
</evidence>
<proteinExistence type="predicted"/>
<gene>
    <name evidence="2" type="ORF">EVAR_58192_1</name>
</gene>
<dbReference type="AlphaFoldDB" id="A0A4C1YU21"/>
<protein>
    <submittedName>
        <fullName evidence="2">Uncharacterized protein</fullName>
    </submittedName>
</protein>
<dbReference type="Proteomes" id="UP000299102">
    <property type="component" value="Unassembled WGS sequence"/>
</dbReference>
<reference evidence="2 3" key="1">
    <citation type="journal article" date="2019" name="Commun. Biol.">
        <title>The bagworm genome reveals a unique fibroin gene that provides high tensile strength.</title>
        <authorList>
            <person name="Kono N."/>
            <person name="Nakamura H."/>
            <person name="Ohtoshi R."/>
            <person name="Tomita M."/>
            <person name="Numata K."/>
            <person name="Arakawa K."/>
        </authorList>
    </citation>
    <scope>NUCLEOTIDE SEQUENCE [LARGE SCALE GENOMIC DNA]</scope>
</reference>
<sequence>MCRTHRHRSPTAAGRYVFVKRGQTERPLPRRRARRPRPPPLIRPKALRPNQAPLAVVKARRVCGTCGRACVEKLNAGGRGASGAMLSNGRGSNADQSRIDYRITNLSSRRGRLSVVSDPRPHGPTRPRGHGPVLTNLTQIMRQLEKVTTHIAQAELCVYVRSRTSSLYSERSSFEEK</sequence>
<name>A0A4C1YU21_EUMVA</name>
<evidence type="ECO:0000313" key="3">
    <source>
        <dbReference type="Proteomes" id="UP000299102"/>
    </source>
</evidence>
<accession>A0A4C1YU21</accession>
<organism evidence="2 3">
    <name type="scientific">Eumeta variegata</name>
    <name type="common">Bagworm moth</name>
    <name type="synonym">Eumeta japonica</name>
    <dbReference type="NCBI Taxonomy" id="151549"/>
    <lineage>
        <taxon>Eukaryota</taxon>
        <taxon>Metazoa</taxon>
        <taxon>Ecdysozoa</taxon>
        <taxon>Arthropoda</taxon>
        <taxon>Hexapoda</taxon>
        <taxon>Insecta</taxon>
        <taxon>Pterygota</taxon>
        <taxon>Neoptera</taxon>
        <taxon>Endopterygota</taxon>
        <taxon>Lepidoptera</taxon>
        <taxon>Glossata</taxon>
        <taxon>Ditrysia</taxon>
        <taxon>Tineoidea</taxon>
        <taxon>Psychidae</taxon>
        <taxon>Oiketicinae</taxon>
        <taxon>Eumeta</taxon>
    </lineage>
</organism>
<feature type="region of interest" description="Disordered" evidence="1">
    <location>
        <begin position="110"/>
        <end position="133"/>
    </location>
</feature>